<organism evidence="1 2">
    <name type="scientific">Canariomyces notabilis</name>
    <dbReference type="NCBI Taxonomy" id="2074819"/>
    <lineage>
        <taxon>Eukaryota</taxon>
        <taxon>Fungi</taxon>
        <taxon>Dikarya</taxon>
        <taxon>Ascomycota</taxon>
        <taxon>Pezizomycotina</taxon>
        <taxon>Sordariomycetes</taxon>
        <taxon>Sordariomycetidae</taxon>
        <taxon>Sordariales</taxon>
        <taxon>Chaetomiaceae</taxon>
        <taxon>Canariomyces</taxon>
    </lineage>
</organism>
<accession>A0AAN6TNQ1</accession>
<proteinExistence type="predicted"/>
<protein>
    <submittedName>
        <fullName evidence="1">Uncharacterized protein</fullName>
    </submittedName>
</protein>
<keyword evidence="2" id="KW-1185">Reference proteome</keyword>
<comment type="caution">
    <text evidence="1">The sequence shown here is derived from an EMBL/GenBank/DDBJ whole genome shotgun (WGS) entry which is preliminary data.</text>
</comment>
<dbReference type="GeneID" id="89934524"/>
<name>A0AAN6TNQ1_9PEZI</name>
<evidence type="ECO:0000313" key="1">
    <source>
        <dbReference type="EMBL" id="KAK4117823.1"/>
    </source>
</evidence>
<dbReference type="AlphaFoldDB" id="A0AAN6TNQ1"/>
<dbReference type="Proteomes" id="UP001302812">
    <property type="component" value="Unassembled WGS sequence"/>
</dbReference>
<reference evidence="1" key="2">
    <citation type="submission" date="2023-05" db="EMBL/GenBank/DDBJ databases">
        <authorList>
            <consortium name="Lawrence Berkeley National Laboratory"/>
            <person name="Steindorff A."/>
            <person name="Hensen N."/>
            <person name="Bonometti L."/>
            <person name="Westerberg I."/>
            <person name="Brannstrom I.O."/>
            <person name="Guillou S."/>
            <person name="Cros-Aarteil S."/>
            <person name="Calhoun S."/>
            <person name="Haridas S."/>
            <person name="Kuo A."/>
            <person name="Mondo S."/>
            <person name="Pangilinan J."/>
            <person name="Riley R."/>
            <person name="Labutti K."/>
            <person name="Andreopoulos B."/>
            <person name="Lipzen A."/>
            <person name="Chen C."/>
            <person name="Yanf M."/>
            <person name="Daum C."/>
            <person name="Ng V."/>
            <person name="Clum A."/>
            <person name="Ohm R."/>
            <person name="Martin F."/>
            <person name="Silar P."/>
            <person name="Natvig D."/>
            <person name="Lalanne C."/>
            <person name="Gautier V."/>
            <person name="Ament-Velasquez S.L."/>
            <person name="Kruys A."/>
            <person name="Hutchinson M.I."/>
            <person name="Powell A.J."/>
            <person name="Barry K."/>
            <person name="Miller A.N."/>
            <person name="Grigoriev I.V."/>
            <person name="Debuchy R."/>
            <person name="Gladieux P."/>
            <person name="Thoren M.H."/>
            <person name="Johannesson H."/>
        </authorList>
    </citation>
    <scope>NUCLEOTIDE SEQUENCE</scope>
    <source>
        <strain evidence="1">CBS 508.74</strain>
    </source>
</reference>
<dbReference type="EMBL" id="MU853332">
    <property type="protein sequence ID" value="KAK4117823.1"/>
    <property type="molecule type" value="Genomic_DNA"/>
</dbReference>
<reference evidence="1" key="1">
    <citation type="journal article" date="2023" name="Mol. Phylogenet. Evol.">
        <title>Genome-scale phylogeny and comparative genomics of the fungal order Sordariales.</title>
        <authorList>
            <person name="Hensen N."/>
            <person name="Bonometti L."/>
            <person name="Westerberg I."/>
            <person name="Brannstrom I.O."/>
            <person name="Guillou S."/>
            <person name="Cros-Aarteil S."/>
            <person name="Calhoun S."/>
            <person name="Haridas S."/>
            <person name="Kuo A."/>
            <person name="Mondo S."/>
            <person name="Pangilinan J."/>
            <person name="Riley R."/>
            <person name="LaButti K."/>
            <person name="Andreopoulos B."/>
            <person name="Lipzen A."/>
            <person name="Chen C."/>
            <person name="Yan M."/>
            <person name="Daum C."/>
            <person name="Ng V."/>
            <person name="Clum A."/>
            <person name="Steindorff A."/>
            <person name="Ohm R.A."/>
            <person name="Martin F."/>
            <person name="Silar P."/>
            <person name="Natvig D.O."/>
            <person name="Lalanne C."/>
            <person name="Gautier V."/>
            <person name="Ament-Velasquez S.L."/>
            <person name="Kruys A."/>
            <person name="Hutchinson M.I."/>
            <person name="Powell A.J."/>
            <person name="Barry K."/>
            <person name="Miller A.N."/>
            <person name="Grigoriev I.V."/>
            <person name="Debuchy R."/>
            <person name="Gladieux P."/>
            <person name="Hiltunen Thoren M."/>
            <person name="Johannesson H."/>
        </authorList>
    </citation>
    <scope>NUCLEOTIDE SEQUENCE</scope>
    <source>
        <strain evidence="1">CBS 508.74</strain>
    </source>
</reference>
<sequence length="205" mass="23018">MRNFQNETAETVWVLTKLLKSRVASHDKVSLSMVRDPREKVYTLRKSSVLADLVRSHQFSGDHEASWLLSHWLQTPEVTKKIVASLHTCNQPISLYILTDGRFGANLPDFATPISVLLKQLRETTPTLMRTSLAITIVHFRNGDGPTAEDAALREIQQRVARSLSQSDIQLPPSLSEKAAPLRLPQPSHGITLSTSTMVEHRYTQ</sequence>
<dbReference type="RefSeq" id="XP_064675393.1">
    <property type="nucleotide sequence ID" value="XM_064810399.1"/>
</dbReference>
<evidence type="ECO:0000313" key="2">
    <source>
        <dbReference type="Proteomes" id="UP001302812"/>
    </source>
</evidence>
<gene>
    <name evidence="1" type="ORF">N656DRAFT_63912</name>
</gene>